<dbReference type="Gene3D" id="3.40.190.290">
    <property type="match status" value="1"/>
</dbReference>
<dbReference type="SUPFAM" id="SSF46785">
    <property type="entry name" value="Winged helix' DNA-binding domain"/>
    <property type="match status" value="1"/>
</dbReference>
<dbReference type="SUPFAM" id="SSF53850">
    <property type="entry name" value="Periplasmic binding protein-like II"/>
    <property type="match status" value="1"/>
</dbReference>
<organism evidence="6 7">
    <name type="scientific">Pseudobowmanella zhangzhouensis</name>
    <dbReference type="NCBI Taxonomy" id="1537679"/>
    <lineage>
        <taxon>Bacteria</taxon>
        <taxon>Pseudomonadati</taxon>
        <taxon>Pseudomonadota</taxon>
        <taxon>Gammaproteobacteria</taxon>
        <taxon>Alteromonadales</taxon>
        <taxon>Alteromonadaceae</taxon>
    </lineage>
</organism>
<evidence type="ECO:0000313" key="6">
    <source>
        <dbReference type="EMBL" id="MFC6438927.1"/>
    </source>
</evidence>
<dbReference type="PANTHER" id="PTHR30537">
    <property type="entry name" value="HTH-TYPE TRANSCRIPTIONAL REGULATOR"/>
    <property type="match status" value="1"/>
</dbReference>
<dbReference type="Proteomes" id="UP001596364">
    <property type="component" value="Unassembled WGS sequence"/>
</dbReference>
<sequence length="295" mass="33041">MQDWEGVNEFVAVVDAGSFTGAARRLQCSVVNISRKVATLEATLAVRLLNRTTRKVTMTEAGQLFYQHCRVLVDGLQQAQQALQQLQQSPAGKLRVTAPVTYGERYIAPLLNRFMQQYPQLELDLVLTNQTLDLLEHNVDVAVRLGRLADSSLIARRLANRQVYVCGSPAYLNAHGTPLRLQDLSRHQCLLGSLDVWRFQEQGKLRTMRVHGRLRCNSGSALLDAARQGLGLVQLPDYYVKEALASGQLREVLADYRDASEGVWAVYSQNRQLAPKVAMLVDYLHSHLPHRVGDL</sequence>
<dbReference type="Pfam" id="PF00126">
    <property type="entry name" value="HTH_1"/>
    <property type="match status" value="1"/>
</dbReference>
<keyword evidence="4" id="KW-0804">Transcription</keyword>
<dbReference type="InterPro" id="IPR036390">
    <property type="entry name" value="WH_DNA-bd_sf"/>
</dbReference>
<comment type="similarity">
    <text evidence="1">Belongs to the LysR transcriptional regulatory family.</text>
</comment>
<protein>
    <submittedName>
        <fullName evidence="6">LysR family transcriptional regulator</fullName>
    </submittedName>
</protein>
<evidence type="ECO:0000256" key="3">
    <source>
        <dbReference type="ARBA" id="ARBA00023125"/>
    </source>
</evidence>
<dbReference type="RefSeq" id="WP_131259034.1">
    <property type="nucleotide sequence ID" value="NZ_JBHSUS010000001.1"/>
</dbReference>
<evidence type="ECO:0000259" key="5">
    <source>
        <dbReference type="PROSITE" id="PS50931"/>
    </source>
</evidence>
<name>A0ABW1XHT5_9ALTE</name>
<evidence type="ECO:0000256" key="4">
    <source>
        <dbReference type="ARBA" id="ARBA00023163"/>
    </source>
</evidence>
<dbReference type="InterPro" id="IPR000847">
    <property type="entry name" value="LysR_HTH_N"/>
</dbReference>
<evidence type="ECO:0000313" key="7">
    <source>
        <dbReference type="Proteomes" id="UP001596364"/>
    </source>
</evidence>
<dbReference type="InterPro" id="IPR058163">
    <property type="entry name" value="LysR-type_TF_proteobact-type"/>
</dbReference>
<evidence type="ECO:0000256" key="2">
    <source>
        <dbReference type="ARBA" id="ARBA00023015"/>
    </source>
</evidence>
<reference evidence="7" key="1">
    <citation type="journal article" date="2019" name="Int. J. Syst. Evol. Microbiol.">
        <title>The Global Catalogue of Microorganisms (GCM) 10K type strain sequencing project: providing services to taxonomists for standard genome sequencing and annotation.</title>
        <authorList>
            <consortium name="The Broad Institute Genomics Platform"/>
            <consortium name="The Broad Institute Genome Sequencing Center for Infectious Disease"/>
            <person name="Wu L."/>
            <person name="Ma J."/>
        </authorList>
    </citation>
    <scope>NUCLEOTIDE SEQUENCE [LARGE SCALE GENOMIC DNA]</scope>
    <source>
        <strain evidence="7">CGMCC 1.16031</strain>
    </source>
</reference>
<dbReference type="PANTHER" id="PTHR30537:SF10">
    <property type="entry name" value="TRANSCRIPTIONAL REGULATOR-RELATED"/>
    <property type="match status" value="1"/>
</dbReference>
<accession>A0ABW1XHT5</accession>
<comment type="caution">
    <text evidence="6">The sequence shown here is derived from an EMBL/GenBank/DDBJ whole genome shotgun (WGS) entry which is preliminary data.</text>
</comment>
<dbReference type="PROSITE" id="PS50931">
    <property type="entry name" value="HTH_LYSR"/>
    <property type="match status" value="1"/>
</dbReference>
<proteinExistence type="inferred from homology"/>
<keyword evidence="7" id="KW-1185">Reference proteome</keyword>
<dbReference type="Pfam" id="PF03466">
    <property type="entry name" value="LysR_substrate"/>
    <property type="match status" value="1"/>
</dbReference>
<feature type="domain" description="HTH lysR-type" evidence="5">
    <location>
        <begin position="10"/>
        <end position="59"/>
    </location>
</feature>
<evidence type="ECO:0000256" key="1">
    <source>
        <dbReference type="ARBA" id="ARBA00009437"/>
    </source>
</evidence>
<dbReference type="Gene3D" id="1.10.10.10">
    <property type="entry name" value="Winged helix-like DNA-binding domain superfamily/Winged helix DNA-binding domain"/>
    <property type="match status" value="1"/>
</dbReference>
<keyword evidence="2" id="KW-0805">Transcription regulation</keyword>
<dbReference type="InterPro" id="IPR005119">
    <property type="entry name" value="LysR_subst-bd"/>
</dbReference>
<gene>
    <name evidence="6" type="ORF">ACFP85_02005</name>
</gene>
<dbReference type="EMBL" id="JBHSUS010000001">
    <property type="protein sequence ID" value="MFC6438927.1"/>
    <property type="molecule type" value="Genomic_DNA"/>
</dbReference>
<keyword evidence="3" id="KW-0238">DNA-binding</keyword>
<dbReference type="InterPro" id="IPR036388">
    <property type="entry name" value="WH-like_DNA-bd_sf"/>
</dbReference>